<organism evidence="2">
    <name type="scientific">Laccaria bicolor (strain S238N-H82 / ATCC MYA-4686)</name>
    <name type="common">Bicoloured deceiver</name>
    <name type="synonym">Laccaria laccata var. bicolor</name>
    <dbReference type="NCBI Taxonomy" id="486041"/>
    <lineage>
        <taxon>Eukaryota</taxon>
        <taxon>Fungi</taxon>
        <taxon>Dikarya</taxon>
        <taxon>Basidiomycota</taxon>
        <taxon>Agaricomycotina</taxon>
        <taxon>Agaricomycetes</taxon>
        <taxon>Agaricomycetidae</taxon>
        <taxon>Agaricales</taxon>
        <taxon>Agaricineae</taxon>
        <taxon>Hydnangiaceae</taxon>
        <taxon>Laccaria</taxon>
    </lineage>
</organism>
<dbReference type="EMBL" id="DS547129">
    <property type="protein sequence ID" value="EDR02591.1"/>
    <property type="molecule type" value="Genomic_DNA"/>
</dbReference>
<accession>B0DRU5</accession>
<dbReference type="OrthoDB" id="2920471at2759"/>
<keyword evidence="2" id="KW-1185">Reference proteome</keyword>
<evidence type="ECO:0000313" key="1">
    <source>
        <dbReference type="EMBL" id="EDR02591.1"/>
    </source>
</evidence>
<dbReference type="Proteomes" id="UP000001194">
    <property type="component" value="Unassembled WGS sequence"/>
</dbReference>
<evidence type="ECO:0000313" key="2">
    <source>
        <dbReference type="Proteomes" id="UP000001194"/>
    </source>
</evidence>
<dbReference type="InParanoid" id="B0DRU5"/>
<protein>
    <submittedName>
        <fullName evidence="1">Predicted protein</fullName>
    </submittedName>
</protein>
<reference evidence="1 2" key="1">
    <citation type="journal article" date="2008" name="Nature">
        <title>The genome of Laccaria bicolor provides insights into mycorrhizal symbiosis.</title>
        <authorList>
            <person name="Martin F."/>
            <person name="Aerts A."/>
            <person name="Ahren D."/>
            <person name="Brun A."/>
            <person name="Danchin E.G.J."/>
            <person name="Duchaussoy F."/>
            <person name="Gibon J."/>
            <person name="Kohler A."/>
            <person name="Lindquist E."/>
            <person name="Pereda V."/>
            <person name="Salamov A."/>
            <person name="Shapiro H.J."/>
            <person name="Wuyts J."/>
            <person name="Blaudez D."/>
            <person name="Buee M."/>
            <person name="Brokstein P."/>
            <person name="Canbaeck B."/>
            <person name="Cohen D."/>
            <person name="Courty P.E."/>
            <person name="Coutinho P.M."/>
            <person name="Delaruelle C."/>
            <person name="Detter J.C."/>
            <person name="Deveau A."/>
            <person name="DiFazio S."/>
            <person name="Duplessis S."/>
            <person name="Fraissinet-Tachet L."/>
            <person name="Lucic E."/>
            <person name="Frey-Klett P."/>
            <person name="Fourrey C."/>
            <person name="Feussner I."/>
            <person name="Gay G."/>
            <person name="Grimwood J."/>
            <person name="Hoegger P.J."/>
            <person name="Jain P."/>
            <person name="Kilaru S."/>
            <person name="Labbe J."/>
            <person name="Lin Y.C."/>
            <person name="Legue V."/>
            <person name="Le Tacon F."/>
            <person name="Marmeisse R."/>
            <person name="Melayah D."/>
            <person name="Montanini B."/>
            <person name="Muratet M."/>
            <person name="Nehls U."/>
            <person name="Niculita-Hirzel H."/>
            <person name="Oudot-Le Secq M.P."/>
            <person name="Peter M."/>
            <person name="Quesneville H."/>
            <person name="Rajashekar B."/>
            <person name="Reich M."/>
            <person name="Rouhier N."/>
            <person name="Schmutz J."/>
            <person name="Yin T."/>
            <person name="Chalot M."/>
            <person name="Henrissat B."/>
            <person name="Kuees U."/>
            <person name="Lucas S."/>
            <person name="Van de Peer Y."/>
            <person name="Podila G.K."/>
            <person name="Polle A."/>
            <person name="Pukkila P.J."/>
            <person name="Richardson P.M."/>
            <person name="Rouze P."/>
            <person name="Sanders I.R."/>
            <person name="Stajich J.E."/>
            <person name="Tunlid A."/>
            <person name="Tuskan G."/>
            <person name="Grigoriev I.V."/>
        </authorList>
    </citation>
    <scope>NUCLEOTIDE SEQUENCE [LARGE SCALE GENOMIC DNA]</scope>
    <source>
        <strain evidence="2">S238N-H82 / ATCC MYA-4686</strain>
    </source>
</reference>
<sequence length="305" mass="33426">MSVGSRLAHLTSVAGSARFNNKRSHQEVHSAIALSSMVRKWILRYASALKHVARDLWSPSPYHHHICHAKTKKVPKGIHLSTYRVCPITVNNYQQEPSEHNASSTRWCPECKISVGLSFAGEKNWTQHVDSAAHKTNVRQAAAIPTKKISSFFTKTVTPTASCPTFRCLKTSVRTRKMAAPATYTGIAISNLVRSMAVTAGAWQSLIVAWGNPTIFTGPSVFPVLTVPLTGIGESSTQPMLQRTDFAINRSLHCSVFFCLVAFMQLAAAIVSARGAALRYVLFCHICEMLKVLNLSIKIFGYGGP</sequence>
<dbReference type="RefSeq" id="XP_001886635.1">
    <property type="nucleotide sequence ID" value="XM_001886600.1"/>
</dbReference>
<name>B0DRU5_LACBS</name>
<dbReference type="GeneID" id="6082344"/>
<dbReference type="AlphaFoldDB" id="B0DRU5"/>
<dbReference type="KEGG" id="lbc:LACBIDRAFT_332175"/>
<gene>
    <name evidence="1" type="ORF">LACBIDRAFT_332175</name>
</gene>
<dbReference type="HOGENOM" id="CLU_912373_0_0_1"/>
<proteinExistence type="predicted"/>